<organism evidence="2 3">
    <name type="scientific">Liparis tanakae</name>
    <name type="common">Tanaka's snailfish</name>
    <dbReference type="NCBI Taxonomy" id="230148"/>
    <lineage>
        <taxon>Eukaryota</taxon>
        <taxon>Metazoa</taxon>
        <taxon>Chordata</taxon>
        <taxon>Craniata</taxon>
        <taxon>Vertebrata</taxon>
        <taxon>Euteleostomi</taxon>
        <taxon>Actinopterygii</taxon>
        <taxon>Neopterygii</taxon>
        <taxon>Teleostei</taxon>
        <taxon>Neoteleostei</taxon>
        <taxon>Acanthomorphata</taxon>
        <taxon>Eupercaria</taxon>
        <taxon>Perciformes</taxon>
        <taxon>Cottioidei</taxon>
        <taxon>Cottales</taxon>
        <taxon>Liparidae</taxon>
        <taxon>Liparis</taxon>
    </lineage>
</organism>
<dbReference type="AlphaFoldDB" id="A0A4Z2IFM4"/>
<evidence type="ECO:0000313" key="3">
    <source>
        <dbReference type="Proteomes" id="UP000314294"/>
    </source>
</evidence>
<name>A0A4Z2IFM4_9TELE</name>
<sequence>METDAADQKGSETLNKFLSGVSSECGVVIRRVYECSRYCRTPTYPLQTSPLTFNTPTLYTRGESHVGRDPAHVEVAGHHHLFPLGLHLGRFLLVVHRQPRLPVVAPHEDSVPAQVVDPRLRAHGGRLGAVDGEAQVEPPVGDQELQEVAVPPVVQVEHQGFADVGVQDEAELTRGFGVPLAVARPLTRDALPGGPAAPLHKDSTRPAPCSTLDGAQLRGISPTSCCLVWLS</sequence>
<proteinExistence type="predicted"/>
<gene>
    <name evidence="2" type="ORF">EYF80_013502</name>
</gene>
<dbReference type="EMBL" id="SRLO01000095">
    <property type="protein sequence ID" value="TNN76214.1"/>
    <property type="molecule type" value="Genomic_DNA"/>
</dbReference>
<comment type="caution">
    <text evidence="2">The sequence shown here is derived from an EMBL/GenBank/DDBJ whole genome shotgun (WGS) entry which is preliminary data.</text>
</comment>
<keyword evidence="3" id="KW-1185">Reference proteome</keyword>
<evidence type="ECO:0000313" key="2">
    <source>
        <dbReference type="EMBL" id="TNN76214.1"/>
    </source>
</evidence>
<feature type="region of interest" description="Disordered" evidence="1">
    <location>
        <begin position="189"/>
        <end position="214"/>
    </location>
</feature>
<protein>
    <submittedName>
        <fullName evidence="2">Uncharacterized protein</fullName>
    </submittedName>
</protein>
<reference evidence="2 3" key="1">
    <citation type="submission" date="2019-03" db="EMBL/GenBank/DDBJ databases">
        <title>First draft genome of Liparis tanakae, snailfish: a comprehensive survey of snailfish specific genes.</title>
        <authorList>
            <person name="Kim W."/>
            <person name="Song I."/>
            <person name="Jeong J.-H."/>
            <person name="Kim D."/>
            <person name="Kim S."/>
            <person name="Ryu S."/>
            <person name="Song J.Y."/>
            <person name="Lee S.K."/>
        </authorList>
    </citation>
    <scope>NUCLEOTIDE SEQUENCE [LARGE SCALE GENOMIC DNA]</scope>
    <source>
        <tissue evidence="2">Muscle</tissue>
    </source>
</reference>
<evidence type="ECO:0000256" key="1">
    <source>
        <dbReference type="SAM" id="MobiDB-lite"/>
    </source>
</evidence>
<dbReference type="Proteomes" id="UP000314294">
    <property type="component" value="Unassembled WGS sequence"/>
</dbReference>
<accession>A0A4Z2IFM4</accession>